<dbReference type="HOGENOM" id="CLU_059185_0_0_10"/>
<name>I3ZA15_BELBD</name>
<dbReference type="AlphaFoldDB" id="I3ZA15"/>
<sequence>MKQTYIFFFCITLLLCYSCDSSSRKATKEFQMISKGKVSLLIDETTPDFSMGLQYLEAEKELVFNINWATNSLQMYDLEDGKLIKSIPFEKEGDQGVGELMAFHVHTLDSIFLFPFRGSYFSLTDTSGNVKHKFRYDAPENHTAAFVHNISFITPPIISGNEIIFKTRPNVVSNYLEMTDDILAGSSLGFRLNLETMQTELLPHYYPKGYLEAGFKRFESSRAQSEDKLVYSFFGDHHLYWSESFDAPLQVVEGKSKYLSEKLPLLPIDRTPIQSQKYSFASSRYDNLLYDPYREVFYRFAYPDLDVETEDEVRALRNNPGKFVVMVFDKNLELLGENIFEGSKYLPLNSFVGKTGLYISLNNPDNPDNEEDRMAFELFSF</sequence>
<dbReference type="eggNOG" id="COG3391">
    <property type="taxonomic scope" value="Bacteria"/>
</dbReference>
<evidence type="ECO:0000313" key="2">
    <source>
        <dbReference type="Proteomes" id="UP000006050"/>
    </source>
</evidence>
<evidence type="ECO:0008006" key="3">
    <source>
        <dbReference type="Google" id="ProtNLM"/>
    </source>
</evidence>
<dbReference type="STRING" id="866536.Belba_3587"/>
<dbReference type="Pfam" id="PF13970">
    <property type="entry name" value="DUF4221"/>
    <property type="match status" value="1"/>
</dbReference>
<accession>I3ZA15</accession>
<dbReference type="EMBL" id="CP003281">
    <property type="protein sequence ID" value="AFL86083.1"/>
    <property type="molecule type" value="Genomic_DNA"/>
</dbReference>
<dbReference type="OrthoDB" id="828261at2"/>
<reference evidence="2" key="1">
    <citation type="submission" date="2012-06" db="EMBL/GenBank/DDBJ databases">
        <title>The complete genome of Belliella baltica DSM 15883.</title>
        <authorList>
            <person name="Lucas S."/>
            <person name="Copeland A."/>
            <person name="Lapidus A."/>
            <person name="Goodwin L."/>
            <person name="Pitluck S."/>
            <person name="Peters L."/>
            <person name="Mikhailova N."/>
            <person name="Davenport K."/>
            <person name="Kyrpides N."/>
            <person name="Mavromatis K."/>
            <person name="Pagani I."/>
            <person name="Ivanova N."/>
            <person name="Ovchinnikova G."/>
            <person name="Zeytun A."/>
            <person name="Detter J.C."/>
            <person name="Han C."/>
            <person name="Land M."/>
            <person name="Hauser L."/>
            <person name="Markowitz V."/>
            <person name="Cheng J.-F."/>
            <person name="Hugenholtz P."/>
            <person name="Woyke T."/>
            <person name="Wu D."/>
            <person name="Tindall B."/>
            <person name="Pomrenke H."/>
            <person name="Brambilla E."/>
            <person name="Klenk H.-P."/>
            <person name="Eisen J.A."/>
        </authorList>
    </citation>
    <scope>NUCLEOTIDE SEQUENCE [LARGE SCALE GENOMIC DNA]</scope>
    <source>
        <strain evidence="2">DSM 15883 / CIP 108006 / LMG 21964 / BA134</strain>
    </source>
</reference>
<protein>
    <recommendedName>
        <fullName evidence="3">DUF4221 domain-containing protein</fullName>
    </recommendedName>
</protein>
<evidence type="ECO:0000313" key="1">
    <source>
        <dbReference type="EMBL" id="AFL86083.1"/>
    </source>
</evidence>
<dbReference type="Proteomes" id="UP000006050">
    <property type="component" value="Chromosome"/>
</dbReference>
<keyword evidence="2" id="KW-1185">Reference proteome</keyword>
<gene>
    <name evidence="1" type="ordered locus">Belba_3587</name>
</gene>
<proteinExistence type="predicted"/>
<dbReference type="InterPro" id="IPR025316">
    <property type="entry name" value="DUF4221"/>
</dbReference>
<organism evidence="1 2">
    <name type="scientific">Belliella baltica (strain DSM 15883 / CIP 108006 / LMG 21964 / BA134)</name>
    <dbReference type="NCBI Taxonomy" id="866536"/>
    <lineage>
        <taxon>Bacteria</taxon>
        <taxon>Pseudomonadati</taxon>
        <taxon>Bacteroidota</taxon>
        <taxon>Cytophagia</taxon>
        <taxon>Cytophagales</taxon>
        <taxon>Cyclobacteriaceae</taxon>
        <taxon>Belliella</taxon>
    </lineage>
</organism>
<dbReference type="KEGG" id="bbd:Belba_3587"/>
<dbReference type="PATRIC" id="fig|866536.3.peg.3717"/>